<dbReference type="Gene3D" id="1.20.1640.10">
    <property type="entry name" value="Multidrug efflux transporter AcrB transmembrane domain"/>
    <property type="match status" value="2"/>
</dbReference>
<dbReference type="PANTHER" id="PTHR32063">
    <property type="match status" value="1"/>
</dbReference>
<proteinExistence type="predicted"/>
<dbReference type="PANTHER" id="PTHR32063:SF34">
    <property type="entry name" value="MULTIDRUG RESISTANCE PROTEIN MDTC"/>
    <property type="match status" value="1"/>
</dbReference>
<dbReference type="RefSeq" id="WP_407338659.1">
    <property type="nucleotide sequence ID" value="NZ_CP136862.1"/>
</dbReference>
<evidence type="ECO:0000256" key="5">
    <source>
        <dbReference type="ARBA" id="ARBA00022989"/>
    </source>
</evidence>
<feature type="transmembrane region" description="Helical" evidence="8">
    <location>
        <begin position="967"/>
        <end position="992"/>
    </location>
</feature>
<dbReference type="PRINTS" id="PR00702">
    <property type="entry name" value="ACRIFLAVINRP"/>
</dbReference>
<reference evidence="9 10" key="1">
    <citation type="submission" date="2023-10" db="EMBL/GenBank/DDBJ databases">
        <title>Novel methanotroph of the genus Methylocapsa from a subarctic wetland.</title>
        <authorList>
            <person name="Belova S.E."/>
            <person name="Oshkin I.Y."/>
            <person name="Miroshnikov K."/>
            <person name="Dedysh S.N."/>
        </authorList>
    </citation>
    <scope>NUCLEOTIDE SEQUENCE [LARGE SCALE GENOMIC DNA]</scope>
    <source>
        <strain evidence="9 10">RX1</strain>
    </source>
</reference>
<feature type="transmembrane region" description="Helical" evidence="8">
    <location>
        <begin position="360"/>
        <end position="381"/>
    </location>
</feature>
<dbReference type="SUPFAM" id="SSF82693">
    <property type="entry name" value="Multidrug efflux transporter AcrB pore domain, PN1, PN2, PC1 and PC2 subdomains"/>
    <property type="match status" value="3"/>
</dbReference>
<evidence type="ECO:0000256" key="4">
    <source>
        <dbReference type="ARBA" id="ARBA00022692"/>
    </source>
</evidence>
<evidence type="ECO:0000256" key="2">
    <source>
        <dbReference type="ARBA" id="ARBA00022475"/>
    </source>
</evidence>
<protein>
    <submittedName>
        <fullName evidence="9">Efflux RND transporter permease subunit</fullName>
    </submittedName>
</protein>
<sequence length="1098" mass="117040">MNLSAPFIARPVATTLLAIGIALAGSLAFLKLPVSPLPQVDFPTINVQATLPGANPDTVAATVASPLERHLGQIADVTEMTSKSSLGATAITLQFNINRDIDGAARDVQAAINAAHADLPTSLRTNPTYNKVNPSDAPILILTLTSKTATPGQMYDAASNILQQRLSQLDGIGQVIVSGSALPAVRIEINPYALTKYGVGLEDVRAALASANANSPKGAIENEGQRLQIYTNDQATHAADYRPLIVAYRNGAPVRLTDVAYVVDSVEDLRNEGLANGKKAVIVILFRQPGANIIEAVDSVKAELPHLAAAMPSDMEIALAADRSTTIRASLHDTEMTLVIAVGLVTLIVYAFLRDFRMTLIPSIAVPISIIGTFGAMYLVNFSLDNLSLMALTVATGFVVDDAIVVVENIARHVEAGLGRVEAALRGAREVGFTVVSISISLIAVFIPILLMGGIVGRLFREFAITLSLAILVSLVLSLTLTPMMCATLLKPGRRPEASRRGFDLFAWAARGYERTLAWALRHGRLIMAALFATICLNVLLFSIVPKGFFPQQDVGRIIGNIQADQSISFQLMRQKLEQVQSIVQSDPAVDNVVGFTGGSGTNAASVYVALKPKSERSESADEIIGRLRHKLTQVPGGRLFLQAVQDIRIGGRMSNAQYQFTLQGDSTSELYAFTPRLVEALQNSPSLVDVNSDQQQNGLETDLVIDRDTASRLGVTPYQIDNTLYDAFGQRQVSTIYTALNQYHVVMEVEPRYWQDPAILKDIYVSTSGATPSGTATSNAVAGTVAAGSTSTSGSSSSGGANSTNNAARNAATNALANTGKGVASSGAAVSTNRETMIPLAAFAHFAQGKTPLSVNHQGPFVATTISFNVRPGASLSDARREIQQAMAAIHAPATIHGSSQGAARAFEESLASEPFLILAALAAVYIVLGILYESFIHPITILSTLPSAGVGAVLALLLFRVEFSIIAMIGVILLIGIVKKNAIMMIDFALEAERNEGLSPRDAIFRACMLRFRPIMMTTMAAILGAVPLAIGFGDGGEIRRPLGISIVGGLIVSQMLTLYTTPILYLYLDEFRLWSQRRWRRAFPRLSGEASDAPI</sequence>
<dbReference type="EMBL" id="CP136862">
    <property type="protein sequence ID" value="WOJ89216.1"/>
    <property type="molecule type" value="Genomic_DNA"/>
</dbReference>
<dbReference type="SUPFAM" id="SSF82866">
    <property type="entry name" value="Multidrug efflux transporter AcrB transmembrane domain"/>
    <property type="match status" value="2"/>
</dbReference>
<feature type="region of interest" description="Disordered" evidence="7">
    <location>
        <begin position="787"/>
        <end position="807"/>
    </location>
</feature>
<feature type="transmembrane region" description="Helical" evidence="8">
    <location>
        <begin position="1045"/>
        <end position="1071"/>
    </location>
</feature>
<evidence type="ECO:0000313" key="9">
    <source>
        <dbReference type="EMBL" id="WOJ89216.1"/>
    </source>
</evidence>
<dbReference type="InterPro" id="IPR001036">
    <property type="entry name" value="Acrflvin-R"/>
</dbReference>
<feature type="transmembrane region" description="Helical" evidence="8">
    <location>
        <begin position="336"/>
        <end position="353"/>
    </location>
</feature>
<keyword evidence="5 8" id="KW-1133">Transmembrane helix</keyword>
<keyword evidence="4 8" id="KW-0812">Transmembrane</keyword>
<evidence type="ECO:0000256" key="8">
    <source>
        <dbReference type="SAM" id="Phobius"/>
    </source>
</evidence>
<dbReference type="Pfam" id="PF00873">
    <property type="entry name" value="ACR_tran"/>
    <property type="match status" value="2"/>
</dbReference>
<gene>
    <name evidence="9" type="ORF">RZS28_15625</name>
</gene>
<dbReference type="Gene3D" id="3.30.2090.10">
    <property type="entry name" value="Multidrug efflux transporter AcrB TolC docking domain, DN and DC subdomains"/>
    <property type="match status" value="2"/>
</dbReference>
<evidence type="ECO:0000256" key="6">
    <source>
        <dbReference type="ARBA" id="ARBA00023136"/>
    </source>
</evidence>
<organism evidence="9 10">
    <name type="scientific">Methylocapsa polymorpha</name>
    <dbReference type="NCBI Taxonomy" id="3080828"/>
    <lineage>
        <taxon>Bacteria</taxon>
        <taxon>Pseudomonadati</taxon>
        <taxon>Pseudomonadota</taxon>
        <taxon>Alphaproteobacteria</taxon>
        <taxon>Hyphomicrobiales</taxon>
        <taxon>Beijerinckiaceae</taxon>
        <taxon>Methylocapsa</taxon>
    </lineage>
</organism>
<feature type="transmembrane region" description="Helical" evidence="8">
    <location>
        <begin position="526"/>
        <end position="545"/>
    </location>
</feature>
<dbReference type="SUPFAM" id="SSF82714">
    <property type="entry name" value="Multidrug efflux transporter AcrB TolC docking domain, DN and DC subdomains"/>
    <property type="match status" value="2"/>
</dbReference>
<dbReference type="InterPro" id="IPR027463">
    <property type="entry name" value="AcrB_DN_DC_subdom"/>
</dbReference>
<keyword evidence="1" id="KW-0813">Transport</keyword>
<evidence type="ECO:0000256" key="3">
    <source>
        <dbReference type="ARBA" id="ARBA00022519"/>
    </source>
</evidence>
<evidence type="ECO:0000256" key="1">
    <source>
        <dbReference type="ARBA" id="ARBA00022448"/>
    </source>
</evidence>
<name>A0ABZ0HQP0_9HYPH</name>
<dbReference type="Proteomes" id="UP001626536">
    <property type="component" value="Chromosome"/>
</dbReference>
<evidence type="ECO:0000313" key="10">
    <source>
        <dbReference type="Proteomes" id="UP001626536"/>
    </source>
</evidence>
<feature type="transmembrane region" description="Helical" evidence="8">
    <location>
        <begin position="916"/>
        <end position="934"/>
    </location>
</feature>
<keyword evidence="10" id="KW-1185">Reference proteome</keyword>
<feature type="transmembrane region" description="Helical" evidence="8">
    <location>
        <begin position="463"/>
        <end position="490"/>
    </location>
</feature>
<feature type="transmembrane region" description="Helical" evidence="8">
    <location>
        <begin position="1012"/>
        <end position="1033"/>
    </location>
</feature>
<evidence type="ECO:0000256" key="7">
    <source>
        <dbReference type="SAM" id="MobiDB-lite"/>
    </source>
</evidence>
<keyword evidence="3" id="KW-0997">Cell inner membrane</keyword>
<accession>A0ABZ0HQP0</accession>
<dbReference type="Gene3D" id="3.30.70.1430">
    <property type="entry name" value="Multidrug efflux transporter AcrB pore domain"/>
    <property type="match status" value="2"/>
</dbReference>
<feature type="transmembrane region" description="Helical" evidence="8">
    <location>
        <begin position="431"/>
        <end position="451"/>
    </location>
</feature>
<keyword evidence="2" id="KW-1003">Cell membrane</keyword>
<keyword evidence="6 8" id="KW-0472">Membrane</keyword>